<name>A0ABR7ULR3_9BRAD</name>
<evidence type="ECO:0000313" key="1">
    <source>
        <dbReference type="EMBL" id="MBC9984374.1"/>
    </source>
</evidence>
<dbReference type="Proteomes" id="UP000639516">
    <property type="component" value="Unassembled WGS sequence"/>
</dbReference>
<dbReference type="EMBL" id="JAATTO010000110">
    <property type="protein sequence ID" value="MBC9984374.1"/>
    <property type="molecule type" value="Genomic_DNA"/>
</dbReference>
<protein>
    <submittedName>
        <fullName evidence="1">Uncharacterized protein</fullName>
    </submittedName>
</protein>
<sequence length="47" mass="5342">MISNITIVAQGQSGIAHIPLSEIAKVRLVSGPCYIYREQQRWYLPIK</sequence>
<comment type="caution">
    <text evidence="1">The sequence shown here is derived from an EMBL/GenBank/DDBJ whole genome shotgun (WGS) entry which is preliminary data.</text>
</comment>
<evidence type="ECO:0000313" key="2">
    <source>
        <dbReference type="Proteomes" id="UP000639516"/>
    </source>
</evidence>
<organism evidence="1 2">
    <name type="scientific">Bradyrhizobium campsiandrae</name>
    <dbReference type="NCBI Taxonomy" id="1729892"/>
    <lineage>
        <taxon>Bacteria</taxon>
        <taxon>Pseudomonadati</taxon>
        <taxon>Pseudomonadota</taxon>
        <taxon>Alphaproteobacteria</taxon>
        <taxon>Hyphomicrobiales</taxon>
        <taxon>Nitrobacteraceae</taxon>
        <taxon>Bradyrhizobium</taxon>
    </lineage>
</organism>
<reference evidence="1 2" key="1">
    <citation type="journal article" date="2020" name="Arch. Microbiol.">
        <title>Bradyrhizobium campsiandrae sp. nov., a nitrogen-fixing bacterial strain isolated from a native leguminous tree from the Amazon adapted to flooded conditions.</title>
        <authorList>
            <person name="Cabral Michel D."/>
            <person name="Martins da Costa E."/>
            <person name="Azarias Guimaraes A."/>
            <person name="Soares de Carvalho T."/>
            <person name="Santos de Castro Caputo P."/>
            <person name="Willems A."/>
            <person name="de Souza Moreira F.M."/>
        </authorList>
    </citation>
    <scope>NUCLEOTIDE SEQUENCE [LARGE SCALE GENOMIC DNA]</scope>
    <source>
        <strain evidence="2">INPA 384B</strain>
    </source>
</reference>
<gene>
    <name evidence="1" type="ORF">HA482_40030</name>
</gene>
<proteinExistence type="predicted"/>
<keyword evidence="2" id="KW-1185">Reference proteome</keyword>
<accession>A0ABR7ULR3</accession>